<dbReference type="PANTHER" id="PTHR44591:SF18">
    <property type="entry name" value="REGULATORY PROTEIN"/>
    <property type="match status" value="1"/>
</dbReference>
<dbReference type="InterPro" id="IPR001789">
    <property type="entry name" value="Sig_transdc_resp-reg_receiver"/>
</dbReference>
<dbReference type="PROSITE" id="PS50110">
    <property type="entry name" value="RESPONSE_REGULATORY"/>
    <property type="match status" value="1"/>
</dbReference>
<evidence type="ECO:0000256" key="2">
    <source>
        <dbReference type="PROSITE-ProRule" id="PRU00169"/>
    </source>
</evidence>
<gene>
    <name evidence="4" type="ORF">AAH991_04055</name>
</gene>
<evidence type="ECO:0000259" key="3">
    <source>
        <dbReference type="PROSITE" id="PS50110"/>
    </source>
</evidence>
<keyword evidence="5" id="KW-1185">Reference proteome</keyword>
<dbReference type="Proteomes" id="UP001447516">
    <property type="component" value="Unassembled WGS sequence"/>
</dbReference>
<accession>A0ABV0AJ69</accession>
<protein>
    <submittedName>
        <fullName evidence="4">Response regulator transcription factor</fullName>
    </submittedName>
</protein>
<dbReference type="PANTHER" id="PTHR44591">
    <property type="entry name" value="STRESS RESPONSE REGULATOR PROTEIN 1"/>
    <property type="match status" value="1"/>
</dbReference>
<reference evidence="4 5" key="1">
    <citation type="submission" date="2024-05" db="EMBL/GenBank/DDBJ databases">
        <title>Microbispora sp.ZYX-F-249.</title>
        <authorList>
            <person name="Xie H."/>
        </authorList>
    </citation>
    <scope>NUCLEOTIDE SEQUENCE [LARGE SCALE GENOMIC DNA]</scope>
    <source>
        <strain evidence="4 5">ZYX-F-249</strain>
    </source>
</reference>
<dbReference type="InterPro" id="IPR011006">
    <property type="entry name" value="CheY-like_superfamily"/>
</dbReference>
<feature type="modified residue" description="4-aspartylphosphate" evidence="2">
    <location>
        <position position="54"/>
    </location>
</feature>
<feature type="domain" description="Response regulatory" evidence="3">
    <location>
        <begin position="4"/>
        <end position="119"/>
    </location>
</feature>
<comment type="caution">
    <text evidence="4">The sequence shown here is derived from an EMBL/GenBank/DDBJ whole genome shotgun (WGS) entry which is preliminary data.</text>
</comment>
<dbReference type="SMART" id="SM00448">
    <property type="entry name" value="REC"/>
    <property type="match status" value="1"/>
</dbReference>
<dbReference type="CDD" id="cd17535">
    <property type="entry name" value="REC_NarL-like"/>
    <property type="match status" value="1"/>
</dbReference>
<organism evidence="4 5">
    <name type="scientific">Microbispora maris</name>
    <dbReference type="NCBI Taxonomy" id="3144104"/>
    <lineage>
        <taxon>Bacteria</taxon>
        <taxon>Bacillati</taxon>
        <taxon>Actinomycetota</taxon>
        <taxon>Actinomycetes</taxon>
        <taxon>Streptosporangiales</taxon>
        <taxon>Streptosporangiaceae</taxon>
        <taxon>Microbispora</taxon>
    </lineage>
</organism>
<dbReference type="InterPro" id="IPR050595">
    <property type="entry name" value="Bact_response_regulator"/>
</dbReference>
<dbReference type="Pfam" id="PF00072">
    <property type="entry name" value="Response_reg"/>
    <property type="match status" value="1"/>
</dbReference>
<evidence type="ECO:0000256" key="1">
    <source>
        <dbReference type="ARBA" id="ARBA00022553"/>
    </source>
</evidence>
<name>A0ABV0AJ69_9ACTN</name>
<sequence length="121" mass="12737">MPLRCLIVDDSDHFKEAARLLLEADGLAVVGTASGSAEALRRLEESRPDVVLVDIDLGVESGFDLARLVVRVTDPPHVILISAYEESDFAEMIAASPAAAFLPKPALSGRAIAEIVAGGAR</sequence>
<keyword evidence="1 2" id="KW-0597">Phosphoprotein</keyword>
<dbReference type="RefSeq" id="WP_346224359.1">
    <property type="nucleotide sequence ID" value="NZ_JBDJAW010000002.1"/>
</dbReference>
<dbReference type="InterPro" id="IPR058245">
    <property type="entry name" value="NreC/VraR/RcsB-like_REC"/>
</dbReference>
<evidence type="ECO:0000313" key="4">
    <source>
        <dbReference type="EMBL" id="MEN3534266.1"/>
    </source>
</evidence>
<dbReference type="Gene3D" id="3.40.50.2300">
    <property type="match status" value="1"/>
</dbReference>
<evidence type="ECO:0000313" key="5">
    <source>
        <dbReference type="Proteomes" id="UP001447516"/>
    </source>
</evidence>
<proteinExistence type="predicted"/>
<dbReference type="EMBL" id="JBDJAW010000002">
    <property type="protein sequence ID" value="MEN3534266.1"/>
    <property type="molecule type" value="Genomic_DNA"/>
</dbReference>
<dbReference type="SUPFAM" id="SSF52172">
    <property type="entry name" value="CheY-like"/>
    <property type="match status" value="1"/>
</dbReference>